<dbReference type="Pfam" id="PF17921">
    <property type="entry name" value="Integrase_H2C2"/>
    <property type="match status" value="1"/>
</dbReference>
<protein>
    <recommendedName>
        <fullName evidence="1">Integrase zinc-binding domain-containing protein</fullName>
    </recommendedName>
</protein>
<organism evidence="2 3">
    <name type="scientific">Gnathostoma spinigerum</name>
    <dbReference type="NCBI Taxonomy" id="75299"/>
    <lineage>
        <taxon>Eukaryota</taxon>
        <taxon>Metazoa</taxon>
        <taxon>Ecdysozoa</taxon>
        <taxon>Nematoda</taxon>
        <taxon>Chromadorea</taxon>
        <taxon>Rhabditida</taxon>
        <taxon>Spirurina</taxon>
        <taxon>Gnathostomatomorpha</taxon>
        <taxon>Gnathostomatoidea</taxon>
        <taxon>Gnathostomatidae</taxon>
        <taxon>Gnathostoma</taxon>
    </lineage>
</organism>
<gene>
    <name evidence="2" type="ORF">AB6A40_005558</name>
</gene>
<sequence>MYIWSDSQAVLHWIARSTTVDRFVDNRLIEIRAYPTRFRYVDSANNPADLATRGAAIETLMQCAQWWNGPPFLQGDMEFWPEWTLTQSLVTTKAGVKQAESTQLIDCRRFSDFSILMKTIIRILRVLKRMMHNTTIHLVQNIWLNIQLKGPIQMMEVETATNLLIAQEQRRAQEEMEVNRENLNTFKDESGLSHCQGRLETANLTADQKSPILLPKSSSLTKFIILDSHQRVGHMGTSATLAEVRQRFWIPRGRSVVRHVLGRHAISTVERTTFSTVNVSAITKLKNIRGPTFPALRIGLFRTNKRQG</sequence>
<feature type="domain" description="Integrase zinc-binding" evidence="1">
    <location>
        <begin position="218"/>
        <end position="260"/>
    </location>
</feature>
<comment type="caution">
    <text evidence="2">The sequence shown here is derived from an EMBL/GenBank/DDBJ whole genome shotgun (WGS) entry which is preliminary data.</text>
</comment>
<accession>A0ABD6EL15</accession>
<dbReference type="InterPro" id="IPR041588">
    <property type="entry name" value="Integrase_H2C2"/>
</dbReference>
<dbReference type="EMBL" id="JBGFUD010003583">
    <property type="protein sequence ID" value="MFH4978849.1"/>
    <property type="molecule type" value="Genomic_DNA"/>
</dbReference>
<evidence type="ECO:0000313" key="2">
    <source>
        <dbReference type="EMBL" id="MFH4978849.1"/>
    </source>
</evidence>
<dbReference type="Proteomes" id="UP001608902">
    <property type="component" value="Unassembled WGS sequence"/>
</dbReference>
<dbReference type="PANTHER" id="PTHR47331:SF1">
    <property type="entry name" value="GAG-LIKE PROTEIN"/>
    <property type="match status" value="1"/>
</dbReference>
<reference evidence="2 3" key="1">
    <citation type="submission" date="2024-08" db="EMBL/GenBank/DDBJ databases">
        <title>Gnathostoma spinigerum genome.</title>
        <authorList>
            <person name="Gonzalez-Bertolin B."/>
            <person name="Monzon S."/>
            <person name="Zaballos A."/>
            <person name="Jimenez P."/>
            <person name="Dekumyoy P."/>
            <person name="Varona S."/>
            <person name="Cuesta I."/>
            <person name="Sumanam S."/>
            <person name="Adisakwattana P."/>
            <person name="Gasser R.B."/>
            <person name="Hernandez-Gonzalez A."/>
            <person name="Young N.D."/>
            <person name="Perteguer M.J."/>
        </authorList>
    </citation>
    <scope>NUCLEOTIDE SEQUENCE [LARGE SCALE GENOMIC DNA]</scope>
    <source>
        <strain evidence="2">AL3</strain>
        <tissue evidence="2">Liver</tissue>
    </source>
</reference>
<keyword evidence="3" id="KW-1185">Reference proteome</keyword>
<evidence type="ECO:0000313" key="3">
    <source>
        <dbReference type="Proteomes" id="UP001608902"/>
    </source>
</evidence>
<dbReference type="AlphaFoldDB" id="A0ABD6EL15"/>
<name>A0ABD6EL15_9BILA</name>
<dbReference type="PANTHER" id="PTHR47331">
    <property type="entry name" value="PHD-TYPE DOMAIN-CONTAINING PROTEIN"/>
    <property type="match status" value="1"/>
</dbReference>
<evidence type="ECO:0000259" key="1">
    <source>
        <dbReference type="Pfam" id="PF17921"/>
    </source>
</evidence>
<proteinExistence type="predicted"/>